<evidence type="ECO:0000313" key="2">
    <source>
        <dbReference type="EMBL" id="KAF3885706.1"/>
    </source>
</evidence>
<dbReference type="GO" id="GO:0051536">
    <property type="term" value="F:iron-sulfur cluster binding"/>
    <property type="evidence" value="ECO:0007669"/>
    <property type="project" value="InterPro"/>
</dbReference>
<comment type="caution">
    <text evidence="3">The sequence shown here is derived from an EMBL/GenBank/DDBJ whole genome shotgun (WGS) entry which is preliminary data.</text>
</comment>
<reference evidence="3" key="1">
    <citation type="journal article" date="2015" name="Genome Announc.">
        <title>Draft Genome Sequence of Tolypothrix boutellei Strain VB521301.</title>
        <authorList>
            <person name="Chandrababunaidu M.M."/>
            <person name="Singh D."/>
            <person name="Sen D."/>
            <person name="Bhan S."/>
            <person name="Das S."/>
            <person name="Gupta A."/>
            <person name="Adhikary S.P."/>
            <person name="Tripathy S."/>
        </authorList>
    </citation>
    <scope>NUCLEOTIDE SEQUENCE</scope>
    <source>
        <strain evidence="3">VB521301</strain>
    </source>
</reference>
<dbReference type="SUPFAM" id="SSF54292">
    <property type="entry name" value="2Fe-2S ferredoxin-like"/>
    <property type="match status" value="1"/>
</dbReference>
<dbReference type="STRING" id="1479485.DA73_0227435"/>
<dbReference type="AlphaFoldDB" id="A0A0C1N1G4"/>
<evidence type="ECO:0000313" key="4">
    <source>
        <dbReference type="Proteomes" id="UP000029738"/>
    </source>
</evidence>
<dbReference type="PROSITE" id="PS51085">
    <property type="entry name" value="2FE2S_FER_2"/>
    <property type="match status" value="1"/>
</dbReference>
<dbReference type="EMBL" id="JHEG02000058">
    <property type="protein sequence ID" value="KIE08347.1"/>
    <property type="molecule type" value="Genomic_DNA"/>
</dbReference>
<dbReference type="InterPro" id="IPR001041">
    <property type="entry name" value="2Fe-2S_ferredoxin-type"/>
</dbReference>
<organism evidence="3">
    <name type="scientific">Tolypothrix bouteillei VB521301</name>
    <dbReference type="NCBI Taxonomy" id="1479485"/>
    <lineage>
        <taxon>Bacteria</taxon>
        <taxon>Bacillati</taxon>
        <taxon>Cyanobacteriota</taxon>
        <taxon>Cyanophyceae</taxon>
        <taxon>Nostocales</taxon>
        <taxon>Tolypothrichaceae</taxon>
        <taxon>Tolypothrix</taxon>
    </lineage>
</organism>
<dbReference type="CDD" id="cd00207">
    <property type="entry name" value="fer2"/>
    <property type="match status" value="1"/>
</dbReference>
<dbReference type="RefSeq" id="WP_038075783.1">
    <property type="nucleotide sequence ID" value="NZ_JHEG04000001.1"/>
</dbReference>
<evidence type="ECO:0000259" key="1">
    <source>
        <dbReference type="PROSITE" id="PS51085"/>
    </source>
</evidence>
<name>A0A0C1N1G4_9CYAN</name>
<dbReference type="OrthoDB" id="425218at2"/>
<dbReference type="Gene3D" id="3.10.20.30">
    <property type="match status" value="1"/>
</dbReference>
<dbReference type="EMBL" id="JHEG04000001">
    <property type="protein sequence ID" value="KAF3885706.1"/>
    <property type="molecule type" value="Genomic_DNA"/>
</dbReference>
<protein>
    <submittedName>
        <fullName evidence="3">(2Fe-2S)-binding protein</fullName>
    </submittedName>
</protein>
<keyword evidence="4" id="KW-1185">Reference proteome</keyword>
<feature type="domain" description="2Fe-2S ferredoxin-type" evidence="1">
    <location>
        <begin position="1"/>
        <end position="99"/>
    </location>
</feature>
<sequence length="112" mass="12451">MPTVQAQGKKIECQRGENLRQILLQNGIDLHNGGAKVINCRGLGTCGTCAVLVEGEVSQTNWRDKARRSLPPHSPTKNLRLACQTQVLGDVRVTKFEGFWGHCSQILWTPER</sequence>
<proteinExistence type="predicted"/>
<reference evidence="2" key="2">
    <citation type="submission" date="2019-11" db="EMBL/GenBank/DDBJ databases">
        <title>Improved Assembly of Tolypothrix boutellei genome.</title>
        <authorList>
            <person name="Sarangi A.N."/>
            <person name="Mukherjee M."/>
            <person name="Ghosh S."/>
            <person name="Singh D."/>
            <person name="Das A."/>
            <person name="Kant S."/>
            <person name="Prusty A."/>
            <person name="Tripathy S."/>
        </authorList>
    </citation>
    <scope>NUCLEOTIDE SEQUENCE</scope>
    <source>
        <strain evidence="2">VB521301</strain>
    </source>
</reference>
<accession>A0A0C1N1G4</accession>
<dbReference type="Pfam" id="PF00111">
    <property type="entry name" value="Fer2"/>
    <property type="match status" value="1"/>
</dbReference>
<dbReference type="InterPro" id="IPR012675">
    <property type="entry name" value="Beta-grasp_dom_sf"/>
</dbReference>
<dbReference type="Proteomes" id="UP000029738">
    <property type="component" value="Unassembled WGS sequence"/>
</dbReference>
<gene>
    <name evidence="3" type="ORF">DA73_0227435</name>
    <name evidence="2" type="ORF">DA73_0400009710</name>
</gene>
<dbReference type="InterPro" id="IPR036010">
    <property type="entry name" value="2Fe-2S_ferredoxin-like_sf"/>
</dbReference>
<evidence type="ECO:0000313" key="3">
    <source>
        <dbReference type="EMBL" id="KIE08347.1"/>
    </source>
</evidence>